<feature type="transmembrane region" description="Helical" evidence="2">
    <location>
        <begin position="241"/>
        <end position="260"/>
    </location>
</feature>
<evidence type="ECO:0000313" key="4">
    <source>
        <dbReference type="EMBL" id="SKB65016.1"/>
    </source>
</evidence>
<dbReference type="InterPro" id="IPR003715">
    <property type="entry name" value="Poly_export_N"/>
</dbReference>
<dbReference type="PANTHER" id="PTHR33619">
    <property type="entry name" value="POLYSACCHARIDE EXPORT PROTEIN GFCE-RELATED"/>
    <property type="match status" value="1"/>
</dbReference>
<keyword evidence="2" id="KW-1133">Transmembrane helix</keyword>
<name>A0A1T5D085_9BACT</name>
<dbReference type="STRING" id="889453.SAMN03080601_00933"/>
<dbReference type="KEGG" id="asx:CDL62_16010"/>
<keyword evidence="2" id="KW-0812">Transmembrane</keyword>
<proteinExistence type="predicted"/>
<keyword evidence="2" id="KW-0472">Membrane</keyword>
<keyword evidence="5" id="KW-1185">Reference proteome</keyword>
<dbReference type="AlphaFoldDB" id="A0A1T5D085"/>
<dbReference type="EMBL" id="FUYV01000004">
    <property type="protein sequence ID" value="SKB65016.1"/>
    <property type="molecule type" value="Genomic_DNA"/>
</dbReference>
<protein>
    <submittedName>
        <fullName evidence="4">Polysaccharide export outer membrane protein</fullName>
    </submittedName>
</protein>
<dbReference type="OrthoDB" id="662756at2"/>
<evidence type="ECO:0000256" key="1">
    <source>
        <dbReference type="ARBA" id="ARBA00022729"/>
    </source>
</evidence>
<dbReference type="Gene3D" id="3.30.1950.10">
    <property type="entry name" value="wza like domain"/>
    <property type="match status" value="1"/>
</dbReference>
<dbReference type="RefSeq" id="WP_079556718.1">
    <property type="nucleotide sequence ID" value="NZ_CP021904.1"/>
</dbReference>
<evidence type="ECO:0000313" key="5">
    <source>
        <dbReference type="Proteomes" id="UP000191055"/>
    </source>
</evidence>
<gene>
    <name evidence="4" type="ORF">SAMN03080601_00933</name>
</gene>
<dbReference type="Pfam" id="PF02563">
    <property type="entry name" value="Poly_export"/>
    <property type="match status" value="1"/>
</dbReference>
<dbReference type="PANTHER" id="PTHR33619:SF3">
    <property type="entry name" value="POLYSACCHARIDE EXPORT PROTEIN GFCE-RELATED"/>
    <property type="match status" value="1"/>
</dbReference>
<reference evidence="5" key="1">
    <citation type="submission" date="2017-02" db="EMBL/GenBank/DDBJ databases">
        <authorList>
            <person name="Varghese N."/>
            <person name="Submissions S."/>
        </authorList>
    </citation>
    <scope>NUCLEOTIDE SEQUENCE [LARGE SCALE GENOMIC DNA]</scope>
    <source>
        <strain evidence="5">DSM 24412</strain>
    </source>
</reference>
<feature type="domain" description="Polysaccharide export protein N-terminal" evidence="3">
    <location>
        <begin position="54"/>
        <end position="144"/>
    </location>
</feature>
<keyword evidence="1" id="KW-0732">Signal</keyword>
<organism evidence="4 5">
    <name type="scientific">Alkalitalea saponilacus</name>
    <dbReference type="NCBI Taxonomy" id="889453"/>
    <lineage>
        <taxon>Bacteria</taxon>
        <taxon>Pseudomonadati</taxon>
        <taxon>Bacteroidota</taxon>
        <taxon>Bacteroidia</taxon>
        <taxon>Marinilabiliales</taxon>
        <taxon>Marinilabiliaceae</taxon>
        <taxon>Alkalitalea</taxon>
    </lineage>
</organism>
<accession>A0A1T5D085</accession>
<dbReference type="Gene3D" id="3.10.560.10">
    <property type="entry name" value="Outer membrane lipoprotein wza domain like"/>
    <property type="match status" value="1"/>
</dbReference>
<sequence length="261" mass="29960">MSSFKNNKIKILSPVLILFTLYFNSCIPHREIIYFQDHEDKKGYENPFGELETVTERYILQPNDALIIRVRTSNPQLYEFFNMTSSQNVAQATQWTYPIDDNYEIDFPFVGKINLKGCTRQEAKDKIIEALLPFLSDAQVTVRIANPSFVALGEFASRGRIAMGRDQVNIFEAVALAGDVRPFGKKRELTIIRPTMDGSETIVLDLTDRNLIDSDHFYIYPNDILYIRPMRARQWGIGESFSFGILTSVIAFYFTLNAILN</sequence>
<dbReference type="GO" id="GO:0015159">
    <property type="term" value="F:polysaccharide transmembrane transporter activity"/>
    <property type="evidence" value="ECO:0007669"/>
    <property type="project" value="InterPro"/>
</dbReference>
<dbReference type="InterPro" id="IPR049712">
    <property type="entry name" value="Poly_export"/>
</dbReference>
<dbReference type="Proteomes" id="UP000191055">
    <property type="component" value="Unassembled WGS sequence"/>
</dbReference>
<evidence type="ECO:0000256" key="2">
    <source>
        <dbReference type="SAM" id="Phobius"/>
    </source>
</evidence>
<evidence type="ECO:0000259" key="3">
    <source>
        <dbReference type="Pfam" id="PF02563"/>
    </source>
</evidence>